<name>A0ABS8U6P7_9GAMM</name>
<keyword evidence="1" id="KW-0732">Signal</keyword>
<protein>
    <submittedName>
        <fullName evidence="2">ABC transporter substrate-binding protein</fullName>
    </submittedName>
</protein>
<gene>
    <name evidence="2" type="ORF">LTT95_00515</name>
</gene>
<sequence length="364" mass="37200">MRVAALSLAVSAGLLLSGCGFNVSGSGDGDGAASTARTDDSATALALDGEVSGEITSSSGINYSDGSRYQRFSLPLTEGQAVSLTLEGALPGTLAVFNGDQLIAQGEGPGLAFRAKSAGDYLVAVSGRGAEAFGPFRLGAKTIAAYDGKPLMGEGEVIDWLTGSAQDYTLHVERPGLYTITLASSAFDPVLRVRGPNVEAENDDSGGGTDSMLRLFLEPGTYTLNAAALEDAGRGDFNLAVRYAPLPGGMVTRDGTALVSGQVAVARVDGGSGRRFVLDVPNAAQVTFEARSDEFDTVLHIDGPGGTFEDDDGGSGTNSRLSTQLAAGRYEVRVESLGGGSGMFEVEARIDGVDAPVVEAVTAP</sequence>
<reference evidence="2" key="1">
    <citation type="submission" date="2021-12" db="EMBL/GenBank/DDBJ databases">
        <authorList>
            <person name="Ulrich A."/>
        </authorList>
    </citation>
    <scope>NUCLEOTIDE SEQUENCE</scope>
    <source>
        <strain evidence="2">A1P009</strain>
    </source>
</reference>
<accession>A0ABS8U6P7</accession>
<feature type="chain" id="PRO_5047095735" evidence="1">
    <location>
        <begin position="23"/>
        <end position="364"/>
    </location>
</feature>
<evidence type="ECO:0000313" key="3">
    <source>
        <dbReference type="Proteomes" id="UP001430360"/>
    </source>
</evidence>
<dbReference type="Proteomes" id="UP001430360">
    <property type="component" value="Unassembled WGS sequence"/>
</dbReference>
<evidence type="ECO:0000256" key="1">
    <source>
        <dbReference type="SAM" id="SignalP"/>
    </source>
</evidence>
<keyword evidence="3" id="KW-1185">Reference proteome</keyword>
<evidence type="ECO:0000313" key="2">
    <source>
        <dbReference type="EMBL" id="MCD9095423.1"/>
    </source>
</evidence>
<reference evidence="2" key="2">
    <citation type="journal article" date="2022" name="Syst. Appl. Microbiol.">
        <title>Physiological and genomic characterisation of Luteimonas fraxinea sp. nov., a bacterial species associated with trees tolerant to ash dieback.</title>
        <authorList>
            <person name="Ulrich K."/>
            <person name="Becker R."/>
            <person name="Behrendt U."/>
            <person name="Kube M."/>
            <person name="Schneck V."/>
            <person name="Ulrich A."/>
        </authorList>
    </citation>
    <scope>NUCLEOTIDE SEQUENCE</scope>
    <source>
        <strain evidence="2">A1P009</strain>
    </source>
</reference>
<dbReference type="EMBL" id="JAJQKU010000001">
    <property type="protein sequence ID" value="MCD9095423.1"/>
    <property type="molecule type" value="Genomic_DNA"/>
</dbReference>
<proteinExistence type="predicted"/>
<feature type="signal peptide" evidence="1">
    <location>
        <begin position="1"/>
        <end position="22"/>
    </location>
</feature>
<comment type="caution">
    <text evidence="2">The sequence shown here is derived from an EMBL/GenBank/DDBJ whole genome shotgun (WGS) entry which is preliminary data.</text>
</comment>
<organism evidence="2 3">
    <name type="scientific">Luteimonas fraxinea</name>
    <dbReference type="NCBI Taxonomy" id="2901869"/>
    <lineage>
        <taxon>Bacteria</taxon>
        <taxon>Pseudomonadati</taxon>
        <taxon>Pseudomonadota</taxon>
        <taxon>Gammaproteobacteria</taxon>
        <taxon>Lysobacterales</taxon>
        <taxon>Lysobacteraceae</taxon>
        <taxon>Luteimonas</taxon>
    </lineage>
</organism>
<dbReference type="PROSITE" id="PS51257">
    <property type="entry name" value="PROKAR_LIPOPROTEIN"/>
    <property type="match status" value="1"/>
</dbReference>
<dbReference type="RefSeq" id="WP_232133970.1">
    <property type="nucleotide sequence ID" value="NZ_CP089507.1"/>
</dbReference>
<dbReference type="Gene3D" id="2.60.120.380">
    <property type="match status" value="2"/>
</dbReference>